<dbReference type="Proteomes" id="UP000469215">
    <property type="component" value="Unassembled WGS sequence"/>
</dbReference>
<sequence length="143" mass="14972">MLAFGVGGLLPAVVQEARTGEVLMLAWMDAEALARTLRTRRATYWSRSRGEYWVKGETSGHTQRVEAVRIDCDADTVLLSVAQTGPACHTGTATCFTGRELPLAPPDADEAPSADRAPASHAAASDDAAPEAAAEPAAPEEPA</sequence>
<keyword evidence="12 14" id="KW-0460">Magnesium</keyword>
<evidence type="ECO:0000256" key="14">
    <source>
        <dbReference type="HAMAP-Rule" id="MF_01021"/>
    </source>
</evidence>
<evidence type="ECO:0000256" key="15">
    <source>
        <dbReference type="SAM" id="MobiDB-lite"/>
    </source>
</evidence>
<comment type="cofactor">
    <cofactor evidence="14">
        <name>Mg(2+)</name>
        <dbReference type="ChEBI" id="CHEBI:18420"/>
    </cofactor>
    <text evidence="14">Binds 1 Mg(2+) ion per subunit.</text>
</comment>
<evidence type="ECO:0000256" key="6">
    <source>
        <dbReference type="ARBA" id="ARBA00008299"/>
    </source>
</evidence>
<dbReference type="EMBL" id="WWEQ01000058">
    <property type="protein sequence ID" value="MYM20532.1"/>
    <property type="molecule type" value="Genomic_DNA"/>
</dbReference>
<comment type="similarity">
    <text evidence="14">Belongs to the PRA-CH family.</text>
</comment>
<keyword evidence="7 14" id="KW-0963">Cytoplasm</keyword>
<evidence type="ECO:0000256" key="10">
    <source>
        <dbReference type="ARBA" id="ARBA00022801"/>
    </source>
</evidence>
<dbReference type="InterPro" id="IPR002496">
    <property type="entry name" value="PRib_AMP_CycHydrolase_dom"/>
</dbReference>
<comment type="pathway">
    <text evidence="3 14">Amino-acid biosynthesis; L-histidine biosynthesis; L-histidine from 5-phospho-alpha-D-ribose 1-diphosphate: step 3/9.</text>
</comment>
<dbReference type="GO" id="GO:0000287">
    <property type="term" value="F:magnesium ion binding"/>
    <property type="evidence" value="ECO:0007669"/>
    <property type="project" value="UniProtKB-UniRule"/>
</dbReference>
<keyword evidence="18" id="KW-1185">Reference proteome</keyword>
<dbReference type="EC" id="3.5.4.19" evidence="14"/>
<feature type="region of interest" description="Disordered" evidence="15">
    <location>
        <begin position="100"/>
        <end position="143"/>
    </location>
</feature>
<comment type="catalytic activity">
    <reaction evidence="2">
        <text>1-(5-phospho-beta-D-ribosyl)-ATP + H2O = 1-(5-phospho-beta-D-ribosyl)-5'-AMP + diphosphate + H(+)</text>
        <dbReference type="Rhea" id="RHEA:22828"/>
        <dbReference type="ChEBI" id="CHEBI:15377"/>
        <dbReference type="ChEBI" id="CHEBI:15378"/>
        <dbReference type="ChEBI" id="CHEBI:33019"/>
        <dbReference type="ChEBI" id="CHEBI:59457"/>
        <dbReference type="ChEBI" id="CHEBI:73183"/>
        <dbReference type="EC" id="3.6.1.31"/>
    </reaction>
</comment>
<feature type="binding site" evidence="14">
    <location>
        <position position="75"/>
    </location>
    <ligand>
        <name>Mg(2+)</name>
        <dbReference type="ChEBI" id="CHEBI:18420"/>
    </ligand>
</feature>
<feature type="compositionally biased region" description="Low complexity" evidence="15">
    <location>
        <begin position="114"/>
        <end position="137"/>
    </location>
</feature>
<comment type="catalytic activity">
    <reaction evidence="1 14">
        <text>1-(5-phospho-beta-D-ribosyl)-5'-AMP + H2O = 1-(5-phospho-beta-D-ribosyl)-5-[(5-phospho-beta-D-ribosylamino)methylideneamino]imidazole-4-carboxamide</text>
        <dbReference type="Rhea" id="RHEA:20049"/>
        <dbReference type="ChEBI" id="CHEBI:15377"/>
        <dbReference type="ChEBI" id="CHEBI:58435"/>
        <dbReference type="ChEBI" id="CHEBI:59457"/>
        <dbReference type="EC" id="3.5.4.19"/>
    </reaction>
</comment>
<evidence type="ECO:0000256" key="2">
    <source>
        <dbReference type="ARBA" id="ARBA00001460"/>
    </source>
</evidence>
<comment type="pathway">
    <text evidence="4">Amino-acid biosynthesis; L-histidine biosynthesis; L-histidine from 5-phospho-alpha-D-ribose 1-diphosphate: step 2/9.</text>
</comment>
<dbReference type="PANTHER" id="PTHR42945:SF11">
    <property type="entry name" value="PHOSPHORIBOSYL-AMP CYCLOHYDROLASE"/>
    <property type="match status" value="1"/>
</dbReference>
<keyword evidence="11 14" id="KW-0862">Zinc</keyword>
<protein>
    <recommendedName>
        <fullName evidence="14">Phosphoribosyl-AMP cyclohydrolase</fullName>
        <shortName evidence="14">PRA-CH</shortName>
        <ecNumber evidence="14">3.5.4.19</ecNumber>
    </recommendedName>
</protein>
<organism evidence="17 18">
    <name type="scientific">Brevibacterium rongguiense</name>
    <dbReference type="NCBI Taxonomy" id="2695267"/>
    <lineage>
        <taxon>Bacteria</taxon>
        <taxon>Bacillati</taxon>
        <taxon>Actinomycetota</taxon>
        <taxon>Actinomycetes</taxon>
        <taxon>Micrococcales</taxon>
        <taxon>Brevibacteriaceae</taxon>
        <taxon>Brevibacterium</taxon>
    </lineage>
</organism>
<evidence type="ECO:0000256" key="3">
    <source>
        <dbReference type="ARBA" id="ARBA00005169"/>
    </source>
</evidence>
<dbReference type="GO" id="GO:0005737">
    <property type="term" value="C:cytoplasm"/>
    <property type="evidence" value="ECO:0007669"/>
    <property type="project" value="UniProtKB-SubCell"/>
</dbReference>
<keyword evidence="10 14" id="KW-0378">Hydrolase</keyword>
<evidence type="ECO:0000313" key="17">
    <source>
        <dbReference type="EMBL" id="MYM20532.1"/>
    </source>
</evidence>
<keyword evidence="13 14" id="KW-0368">Histidine biosynthesis</keyword>
<feature type="binding site" evidence="14">
    <location>
        <position position="95"/>
    </location>
    <ligand>
        <name>Zn(2+)</name>
        <dbReference type="ChEBI" id="CHEBI:29105"/>
        <note>ligand shared between dimeric partners</note>
    </ligand>
</feature>
<dbReference type="GO" id="GO:0000105">
    <property type="term" value="P:L-histidine biosynthetic process"/>
    <property type="evidence" value="ECO:0007669"/>
    <property type="project" value="UniProtKB-UniRule"/>
</dbReference>
<evidence type="ECO:0000256" key="5">
    <source>
        <dbReference type="ARBA" id="ARBA00007731"/>
    </source>
</evidence>
<evidence type="ECO:0000256" key="4">
    <source>
        <dbReference type="ARBA" id="ARBA00005204"/>
    </source>
</evidence>
<evidence type="ECO:0000256" key="12">
    <source>
        <dbReference type="ARBA" id="ARBA00022842"/>
    </source>
</evidence>
<evidence type="ECO:0000259" key="16">
    <source>
        <dbReference type="Pfam" id="PF01502"/>
    </source>
</evidence>
<evidence type="ECO:0000256" key="13">
    <source>
        <dbReference type="ARBA" id="ARBA00023102"/>
    </source>
</evidence>
<feature type="binding site" evidence="14">
    <location>
        <position position="88"/>
    </location>
    <ligand>
        <name>Zn(2+)</name>
        <dbReference type="ChEBI" id="CHEBI:29105"/>
        <note>ligand shared between dimeric partners</note>
    </ligand>
</feature>
<comment type="subcellular location">
    <subcellularLocation>
        <location evidence="14">Cytoplasm</location>
    </subcellularLocation>
</comment>
<evidence type="ECO:0000256" key="1">
    <source>
        <dbReference type="ARBA" id="ARBA00000024"/>
    </source>
</evidence>
<dbReference type="InterPro" id="IPR026660">
    <property type="entry name" value="PRA-CH"/>
</dbReference>
<comment type="similarity">
    <text evidence="5">In the C-terminal section; belongs to the PRA-PH family.</text>
</comment>
<accession>A0A6N9HAF6</accession>
<dbReference type="Gene3D" id="3.10.20.810">
    <property type="entry name" value="Phosphoribosyl-AMP cyclohydrolase"/>
    <property type="match status" value="1"/>
</dbReference>
<comment type="caution">
    <text evidence="17">The sequence shown here is derived from an EMBL/GenBank/DDBJ whole genome shotgun (WGS) entry which is preliminary data.</text>
</comment>
<feature type="binding site" evidence="14">
    <location>
        <position position="71"/>
    </location>
    <ligand>
        <name>Mg(2+)</name>
        <dbReference type="ChEBI" id="CHEBI:18420"/>
    </ligand>
</feature>
<name>A0A6N9HAF6_9MICO</name>
<dbReference type="FunFam" id="3.10.20.810:FF:000001">
    <property type="entry name" value="Histidine biosynthesis bifunctional protein HisIE"/>
    <property type="match status" value="1"/>
</dbReference>
<feature type="binding site" evidence="14">
    <location>
        <position position="72"/>
    </location>
    <ligand>
        <name>Zn(2+)</name>
        <dbReference type="ChEBI" id="CHEBI:29105"/>
        <note>ligand shared between dimeric partners</note>
    </ligand>
</feature>
<proteinExistence type="inferred from homology"/>
<dbReference type="HAMAP" id="MF_01021">
    <property type="entry name" value="HisI"/>
    <property type="match status" value="1"/>
</dbReference>
<feature type="binding site" evidence="14">
    <location>
        <position position="73"/>
    </location>
    <ligand>
        <name>Mg(2+)</name>
        <dbReference type="ChEBI" id="CHEBI:18420"/>
    </ligand>
</feature>
<evidence type="ECO:0000313" key="18">
    <source>
        <dbReference type="Proteomes" id="UP000469215"/>
    </source>
</evidence>
<dbReference type="GO" id="GO:0008270">
    <property type="term" value="F:zinc ion binding"/>
    <property type="evidence" value="ECO:0007669"/>
    <property type="project" value="UniProtKB-UniRule"/>
</dbReference>
<gene>
    <name evidence="14 17" type="primary">hisI</name>
    <name evidence="17" type="ORF">GSY69_11290</name>
</gene>
<comment type="cofactor">
    <cofactor evidence="14">
        <name>Zn(2+)</name>
        <dbReference type="ChEBI" id="CHEBI:29105"/>
    </cofactor>
    <text evidence="14">Binds 1 zinc ion per subunit.</text>
</comment>
<keyword evidence="8 14" id="KW-0028">Amino-acid biosynthesis</keyword>
<comment type="subunit">
    <text evidence="14">Homodimer.</text>
</comment>
<evidence type="ECO:0000256" key="11">
    <source>
        <dbReference type="ARBA" id="ARBA00022833"/>
    </source>
</evidence>
<dbReference type="InterPro" id="IPR038019">
    <property type="entry name" value="PRib_AMP_CycHydrolase_sf"/>
</dbReference>
<dbReference type="GO" id="GO:0004636">
    <property type="term" value="F:phosphoribosyl-ATP diphosphatase activity"/>
    <property type="evidence" value="ECO:0007669"/>
    <property type="project" value="UniProtKB-EC"/>
</dbReference>
<dbReference type="AlphaFoldDB" id="A0A6N9HAF6"/>
<evidence type="ECO:0000256" key="7">
    <source>
        <dbReference type="ARBA" id="ARBA00022490"/>
    </source>
</evidence>
<comment type="function">
    <text evidence="14">Catalyzes the hydrolysis of the adenine ring of phosphoribosyl-AMP.</text>
</comment>
<dbReference type="UniPathway" id="UPA00031">
    <property type="reaction ID" value="UER00008"/>
</dbReference>
<dbReference type="PANTHER" id="PTHR42945">
    <property type="entry name" value="HISTIDINE BIOSYNTHESIS BIFUNCTIONAL PROTEIN"/>
    <property type="match status" value="1"/>
</dbReference>
<dbReference type="Pfam" id="PF01502">
    <property type="entry name" value="PRA-CH"/>
    <property type="match status" value="1"/>
</dbReference>
<dbReference type="SUPFAM" id="SSF141734">
    <property type="entry name" value="HisI-like"/>
    <property type="match status" value="1"/>
</dbReference>
<comment type="similarity">
    <text evidence="6">In the N-terminal section; belongs to the PRA-CH family.</text>
</comment>
<keyword evidence="9 14" id="KW-0479">Metal-binding</keyword>
<feature type="domain" description="Phosphoribosyl-AMP cyclohydrolase" evidence="16">
    <location>
        <begin position="24"/>
        <end position="97"/>
    </location>
</feature>
<dbReference type="GO" id="GO:0004635">
    <property type="term" value="F:phosphoribosyl-AMP cyclohydrolase activity"/>
    <property type="evidence" value="ECO:0007669"/>
    <property type="project" value="UniProtKB-UniRule"/>
</dbReference>
<dbReference type="NCBIfam" id="NF000768">
    <property type="entry name" value="PRK00051.1"/>
    <property type="match status" value="1"/>
</dbReference>
<reference evidence="17 18" key="1">
    <citation type="submission" date="2020-01" db="EMBL/GenBank/DDBJ databases">
        <authorList>
            <person name="Deng T."/>
        </authorList>
    </citation>
    <scope>NUCLEOTIDE SEQUENCE [LARGE SCALE GENOMIC DNA]</scope>
    <source>
        <strain evidence="17 18">5221</strain>
    </source>
</reference>
<evidence type="ECO:0000256" key="8">
    <source>
        <dbReference type="ARBA" id="ARBA00022605"/>
    </source>
</evidence>
<evidence type="ECO:0000256" key="9">
    <source>
        <dbReference type="ARBA" id="ARBA00022723"/>
    </source>
</evidence>